<dbReference type="EMBL" id="RJVQ01000001">
    <property type="protein sequence ID" value="RQW65046.1"/>
    <property type="molecule type" value="Genomic_DNA"/>
</dbReference>
<evidence type="ECO:0000256" key="2">
    <source>
        <dbReference type="SAM" id="SignalP"/>
    </source>
</evidence>
<dbReference type="Proteomes" id="UP000281112">
    <property type="component" value="Unassembled WGS sequence"/>
</dbReference>
<keyword evidence="2" id="KW-0732">Signal</keyword>
<keyword evidence="5" id="KW-1185">Reference proteome</keyword>
<comment type="caution">
    <text evidence="4">The sequence shown here is derived from an EMBL/GenBank/DDBJ whole genome shotgun (WGS) entry which is preliminary data.</text>
</comment>
<feature type="signal peptide" evidence="2">
    <location>
        <begin position="1"/>
        <end position="24"/>
    </location>
</feature>
<evidence type="ECO:0000256" key="1">
    <source>
        <dbReference type="SAM" id="Coils"/>
    </source>
</evidence>
<dbReference type="InterPro" id="IPR013229">
    <property type="entry name" value="PEGA"/>
</dbReference>
<feature type="chain" id="PRO_5018295854" evidence="2">
    <location>
        <begin position="25"/>
        <end position="370"/>
    </location>
</feature>
<name>A0A3N9U9U2_9VIBR</name>
<reference evidence="4 5" key="1">
    <citation type="submission" date="2018-11" db="EMBL/GenBank/DDBJ databases">
        <title>Vibrio LJC006 sp. nov., isolated from seawater during the bloom of the enteromorpha.</title>
        <authorList>
            <person name="Liang J."/>
        </authorList>
    </citation>
    <scope>NUCLEOTIDE SEQUENCE [LARGE SCALE GENOMIC DNA]</scope>
    <source>
        <strain evidence="4 5">LJC006</strain>
    </source>
</reference>
<gene>
    <name evidence="4" type="ORF">EES38_03160</name>
</gene>
<sequence>MIIRHIPALMLALNPVWVTTSVHAEEATVSQVDPVAAIDSKMSDKKGEIDNLSSQYDKEVGNLQQLKNEREKLERASNELDAKKNRAKAALDKQYSRLLEDPDTDLATFQKQYQQAWADVKENQSELLDNEQASAESSMKLSQLKQRLGRLNSEYENLKESRVDARVKRLNAELSESGVITSSYKTTCSTAMTLGDCSNQGLYLTKQQAVSNFRDKLLNNLTESVVAKQNLKGVQLNLRVTDSQTLQSGFQGNNDYFAEIQAQIQARPEATAACELLNVSTRYCLNGQEVVAQQHKAEKKWASITVRSDQYDDSVTIDGVNYGSTPVDISVPFGLHKITVSKSGYETYNKSVTISANDTIWIKLRPRKDG</sequence>
<dbReference type="Gene3D" id="1.10.287.1490">
    <property type="match status" value="1"/>
</dbReference>
<dbReference type="RefSeq" id="WP_124935699.1">
    <property type="nucleotide sequence ID" value="NZ_RJVQ01000001.1"/>
</dbReference>
<accession>A0A3N9U9U2</accession>
<evidence type="ECO:0000259" key="3">
    <source>
        <dbReference type="Pfam" id="PF08308"/>
    </source>
</evidence>
<evidence type="ECO:0000313" key="5">
    <source>
        <dbReference type="Proteomes" id="UP000281112"/>
    </source>
</evidence>
<protein>
    <submittedName>
        <fullName evidence="4">PEGA domain-containing protein</fullName>
    </submittedName>
</protein>
<dbReference type="AlphaFoldDB" id="A0A3N9U9U2"/>
<feature type="domain" description="PEGA" evidence="3">
    <location>
        <begin position="301"/>
        <end position="365"/>
    </location>
</feature>
<feature type="coiled-coil region" evidence="1">
    <location>
        <begin position="49"/>
        <end position="93"/>
    </location>
</feature>
<feature type="coiled-coil region" evidence="1">
    <location>
        <begin position="141"/>
        <end position="168"/>
    </location>
</feature>
<organism evidence="4 5">
    <name type="scientific">Vibrio viridaestus</name>
    <dbReference type="NCBI Taxonomy" id="2487322"/>
    <lineage>
        <taxon>Bacteria</taxon>
        <taxon>Pseudomonadati</taxon>
        <taxon>Pseudomonadota</taxon>
        <taxon>Gammaproteobacteria</taxon>
        <taxon>Vibrionales</taxon>
        <taxon>Vibrionaceae</taxon>
        <taxon>Vibrio</taxon>
    </lineage>
</organism>
<evidence type="ECO:0000313" key="4">
    <source>
        <dbReference type="EMBL" id="RQW65046.1"/>
    </source>
</evidence>
<proteinExistence type="predicted"/>
<keyword evidence="1" id="KW-0175">Coiled coil</keyword>
<dbReference type="Pfam" id="PF08308">
    <property type="entry name" value="PEGA"/>
    <property type="match status" value="1"/>
</dbReference>
<dbReference type="OrthoDB" id="5904534at2"/>